<dbReference type="PROSITE" id="PS51898">
    <property type="entry name" value="TYR_RECOMBINASE"/>
    <property type="match status" value="1"/>
</dbReference>
<evidence type="ECO:0000256" key="2">
    <source>
        <dbReference type="ARBA" id="ARBA00022908"/>
    </source>
</evidence>
<evidence type="ECO:0000256" key="5">
    <source>
        <dbReference type="PROSITE-ProRule" id="PRU01248"/>
    </source>
</evidence>
<evidence type="ECO:0000313" key="8">
    <source>
        <dbReference type="EMBL" id="MFD1518911.1"/>
    </source>
</evidence>
<dbReference type="PROSITE" id="PS51900">
    <property type="entry name" value="CB"/>
    <property type="match status" value="1"/>
</dbReference>
<evidence type="ECO:0000256" key="1">
    <source>
        <dbReference type="ARBA" id="ARBA00008857"/>
    </source>
</evidence>
<dbReference type="InterPro" id="IPR013762">
    <property type="entry name" value="Integrase-like_cat_sf"/>
</dbReference>
<keyword evidence="9" id="KW-1185">Reference proteome</keyword>
<gene>
    <name evidence="8" type="ORF">ACFSJD_15550</name>
</gene>
<accession>A0ABW4ETE4</accession>
<dbReference type="Pfam" id="PF00589">
    <property type="entry name" value="Phage_integrase"/>
    <property type="match status" value="1"/>
</dbReference>
<dbReference type="InterPro" id="IPR050808">
    <property type="entry name" value="Phage_Integrase"/>
</dbReference>
<sequence length="383" mass="42042">MGRPPLPIGTYGQIVTRQVGGSWTARARFRDNDGRTRLVERRGSSKAAAVRGLKQAMRDRAGPASGTVTGDTRIKVIAELYLTEVQRRRRGTTYDTYALHMRNHVLPAFGEMRAREVTVARVDAFLRSCEERLKPNTVRSIRTVVSGVLAYAARLGAIPTNPTRDAAPVEGRMKEIRALTADERRELLQKLDSDDVAESHDIPDLVVFLLATGCRIGEAIAARVGAVNWMDGTIAIEANLVRIRNVGLVRHTGKTFSARRVLPLPEFLLALMAERGLQQADPEALIFPNTEGGFRDPHNTGARLRDAVRRAGYGWVTSHVFRKTAITVLDQAGLSARAIAGHSGHSRPSITQDVYMDRRAEGRQAADALDAAMGLLRNRVSGE</sequence>
<evidence type="ECO:0000313" key="9">
    <source>
        <dbReference type="Proteomes" id="UP001597114"/>
    </source>
</evidence>
<evidence type="ECO:0000259" key="7">
    <source>
        <dbReference type="PROSITE" id="PS51900"/>
    </source>
</evidence>
<dbReference type="PANTHER" id="PTHR30629">
    <property type="entry name" value="PROPHAGE INTEGRASE"/>
    <property type="match status" value="1"/>
</dbReference>
<dbReference type="SUPFAM" id="SSF56349">
    <property type="entry name" value="DNA breaking-rejoining enzymes"/>
    <property type="match status" value="1"/>
</dbReference>
<dbReference type="InterPro" id="IPR002104">
    <property type="entry name" value="Integrase_catalytic"/>
</dbReference>
<dbReference type="RefSeq" id="WP_344718208.1">
    <property type="nucleotide sequence ID" value="NZ_BAAAUS010000001.1"/>
</dbReference>
<dbReference type="InterPro" id="IPR011010">
    <property type="entry name" value="DNA_brk_join_enz"/>
</dbReference>
<keyword evidence="2" id="KW-0229">DNA integration</keyword>
<comment type="caution">
    <text evidence="8">The sequence shown here is derived from an EMBL/GenBank/DDBJ whole genome shotgun (WGS) entry which is preliminary data.</text>
</comment>
<dbReference type="CDD" id="cd01189">
    <property type="entry name" value="INT_ICEBs1_C_like"/>
    <property type="match status" value="1"/>
</dbReference>
<keyword evidence="3 5" id="KW-0238">DNA-binding</keyword>
<organism evidence="8 9">
    <name type="scientific">Pseudonocardia yunnanensis</name>
    <dbReference type="NCBI Taxonomy" id="58107"/>
    <lineage>
        <taxon>Bacteria</taxon>
        <taxon>Bacillati</taxon>
        <taxon>Actinomycetota</taxon>
        <taxon>Actinomycetes</taxon>
        <taxon>Pseudonocardiales</taxon>
        <taxon>Pseudonocardiaceae</taxon>
        <taxon>Pseudonocardia</taxon>
    </lineage>
</organism>
<feature type="domain" description="Tyr recombinase" evidence="6">
    <location>
        <begin position="174"/>
        <end position="369"/>
    </location>
</feature>
<reference evidence="9" key="1">
    <citation type="journal article" date="2019" name="Int. J. Syst. Evol. Microbiol.">
        <title>The Global Catalogue of Microorganisms (GCM) 10K type strain sequencing project: providing services to taxonomists for standard genome sequencing and annotation.</title>
        <authorList>
            <consortium name="The Broad Institute Genomics Platform"/>
            <consortium name="The Broad Institute Genome Sequencing Center for Infectious Disease"/>
            <person name="Wu L."/>
            <person name="Ma J."/>
        </authorList>
    </citation>
    <scope>NUCLEOTIDE SEQUENCE [LARGE SCALE GENOMIC DNA]</scope>
    <source>
        <strain evidence="9">CCM 7043</strain>
    </source>
</reference>
<dbReference type="Gene3D" id="1.10.443.10">
    <property type="entry name" value="Intergrase catalytic core"/>
    <property type="match status" value="1"/>
</dbReference>
<keyword evidence="4" id="KW-0233">DNA recombination</keyword>
<dbReference type="InterPro" id="IPR044068">
    <property type="entry name" value="CB"/>
</dbReference>
<evidence type="ECO:0000259" key="6">
    <source>
        <dbReference type="PROSITE" id="PS51898"/>
    </source>
</evidence>
<dbReference type="Gene3D" id="1.10.150.130">
    <property type="match status" value="1"/>
</dbReference>
<dbReference type="Proteomes" id="UP001597114">
    <property type="component" value="Unassembled WGS sequence"/>
</dbReference>
<name>A0ABW4ETE4_9PSEU</name>
<feature type="domain" description="Core-binding (CB)" evidence="7">
    <location>
        <begin position="72"/>
        <end position="153"/>
    </location>
</feature>
<dbReference type="EMBL" id="JBHUCO010000015">
    <property type="protein sequence ID" value="MFD1518911.1"/>
    <property type="molecule type" value="Genomic_DNA"/>
</dbReference>
<dbReference type="PANTHER" id="PTHR30629:SF2">
    <property type="entry name" value="PROPHAGE INTEGRASE INTS-RELATED"/>
    <property type="match status" value="1"/>
</dbReference>
<dbReference type="InterPro" id="IPR053876">
    <property type="entry name" value="Phage_int_M"/>
</dbReference>
<comment type="similarity">
    <text evidence="1">Belongs to the 'phage' integrase family.</text>
</comment>
<dbReference type="InterPro" id="IPR010998">
    <property type="entry name" value="Integrase_recombinase_N"/>
</dbReference>
<protein>
    <submittedName>
        <fullName evidence="8">Tyrosine-type recombinase/integrase</fullName>
    </submittedName>
</protein>
<dbReference type="Pfam" id="PF22022">
    <property type="entry name" value="Phage_int_M"/>
    <property type="match status" value="1"/>
</dbReference>
<proteinExistence type="inferred from homology"/>
<evidence type="ECO:0000256" key="3">
    <source>
        <dbReference type="ARBA" id="ARBA00023125"/>
    </source>
</evidence>
<evidence type="ECO:0000256" key="4">
    <source>
        <dbReference type="ARBA" id="ARBA00023172"/>
    </source>
</evidence>